<dbReference type="EMBL" id="FOLL01000029">
    <property type="protein sequence ID" value="SFC80334.1"/>
    <property type="molecule type" value="Genomic_DNA"/>
</dbReference>
<gene>
    <name evidence="1" type="ORF">SAMN05421747_1292</name>
</gene>
<dbReference type="OrthoDB" id="772319at2"/>
<keyword evidence="2" id="KW-1185">Reference proteome</keyword>
<sequence>MIYVGGSQHLYKQVKKLLLEAWNKHQWIYDKLEDKWYTPEEFKAQWKLLVTDYNLRRYETREPYLGWKESLERIDRQLKAADDFRRKIEAYYKMDLKRK</sequence>
<proteinExistence type="predicted"/>
<evidence type="ECO:0000313" key="1">
    <source>
        <dbReference type="EMBL" id="SFC80334.1"/>
    </source>
</evidence>
<protein>
    <submittedName>
        <fullName evidence="1">Uncharacterized protein</fullName>
    </submittedName>
</protein>
<dbReference type="Proteomes" id="UP000199577">
    <property type="component" value="Unassembled WGS sequence"/>
</dbReference>
<dbReference type="RefSeq" id="WP_090975102.1">
    <property type="nucleotide sequence ID" value="NZ_FOLL01000029.1"/>
</dbReference>
<evidence type="ECO:0000313" key="2">
    <source>
        <dbReference type="Proteomes" id="UP000199577"/>
    </source>
</evidence>
<dbReference type="AlphaFoldDB" id="A0A1I1M4P8"/>
<accession>A0A1I1M4P8</accession>
<name>A0A1I1M4P8_9SPHI</name>
<reference evidence="1 2" key="1">
    <citation type="submission" date="2016-10" db="EMBL/GenBank/DDBJ databases">
        <authorList>
            <person name="de Groot N.N."/>
        </authorList>
    </citation>
    <scope>NUCLEOTIDE SEQUENCE [LARGE SCALE GENOMIC DNA]</scope>
    <source>
        <strain evidence="1 2">DSM 22900</strain>
    </source>
</reference>
<organism evidence="1 2">
    <name type="scientific">Parapedobacter composti</name>
    <dbReference type="NCBI Taxonomy" id="623281"/>
    <lineage>
        <taxon>Bacteria</taxon>
        <taxon>Pseudomonadati</taxon>
        <taxon>Bacteroidota</taxon>
        <taxon>Sphingobacteriia</taxon>
        <taxon>Sphingobacteriales</taxon>
        <taxon>Sphingobacteriaceae</taxon>
        <taxon>Parapedobacter</taxon>
    </lineage>
</organism>